<dbReference type="SUPFAM" id="SSF75217">
    <property type="entry name" value="alpha/beta knot"/>
    <property type="match status" value="1"/>
</dbReference>
<keyword evidence="2 5" id="KW-0489">Methyltransferase</keyword>
<dbReference type="Gene3D" id="3.30.1330.30">
    <property type="match status" value="1"/>
</dbReference>
<dbReference type="InterPro" id="IPR013123">
    <property type="entry name" value="SpoU_subst-bd"/>
</dbReference>
<feature type="domain" description="RNA 2-O ribose methyltransferase substrate binding" evidence="4">
    <location>
        <begin position="31"/>
        <end position="100"/>
    </location>
</feature>
<dbReference type="PANTHER" id="PTHR43191">
    <property type="entry name" value="RRNA METHYLTRANSFERASE 3"/>
    <property type="match status" value="1"/>
</dbReference>
<dbReference type="SMART" id="SM00967">
    <property type="entry name" value="SpoU_sub_bind"/>
    <property type="match status" value="1"/>
</dbReference>
<keyword evidence="6" id="KW-1185">Reference proteome</keyword>
<dbReference type="CDD" id="cd18095">
    <property type="entry name" value="SpoU-like_rRNA-MTase"/>
    <property type="match status" value="1"/>
</dbReference>
<evidence type="ECO:0000256" key="3">
    <source>
        <dbReference type="ARBA" id="ARBA00022679"/>
    </source>
</evidence>
<proteinExistence type="inferred from homology"/>
<dbReference type="Pfam" id="PF22435">
    <property type="entry name" value="MRM3-like_sub_bind"/>
    <property type="match status" value="1"/>
</dbReference>
<dbReference type="Gene3D" id="3.40.1280.10">
    <property type="match status" value="1"/>
</dbReference>
<evidence type="ECO:0000256" key="1">
    <source>
        <dbReference type="ARBA" id="ARBA00007228"/>
    </source>
</evidence>
<dbReference type="AlphaFoldDB" id="A0A165YKE5"/>
<name>A0A165YKE5_9BACI</name>
<dbReference type="InterPro" id="IPR029026">
    <property type="entry name" value="tRNA_m1G_MTases_N"/>
</dbReference>
<sequence>MKRIASTKNERVKEWKKLQSRKKREERGLFLIEGLHLIEEALKYKSIVQELIVLDGAKLPNHFFEGTIPTTIVSKEVFSLLSEMDSPQGVMAVCKQLRWEIDLNVKKWLLIDAVQDPGNLGTIIRTADAAGMDVVILGDGTVDLYNSKTIRATQGSIFHLPVINSSLKPIISKLKEEKIPVFGTSTKNAVFYKEIPPSETFALLVGNEGNGVSKELLDMTDQNLHIPIYGKAESLNVAVASAIFMYHLRK</sequence>
<evidence type="ECO:0000256" key="2">
    <source>
        <dbReference type="ARBA" id="ARBA00022603"/>
    </source>
</evidence>
<dbReference type="PANTHER" id="PTHR43191:SF2">
    <property type="entry name" value="RRNA METHYLTRANSFERASE 3, MITOCHONDRIAL"/>
    <property type="match status" value="1"/>
</dbReference>
<dbReference type="Proteomes" id="UP000076476">
    <property type="component" value="Unassembled WGS sequence"/>
</dbReference>
<comment type="similarity">
    <text evidence="1">Belongs to the class IV-like SAM-binding methyltransferase superfamily. RNA methyltransferase TrmH family.</text>
</comment>
<dbReference type="InterPro" id="IPR053888">
    <property type="entry name" value="MRM3-like_sub_bind"/>
</dbReference>
<evidence type="ECO:0000313" key="5">
    <source>
        <dbReference type="EMBL" id="KZN97173.1"/>
    </source>
</evidence>
<keyword evidence="3 5" id="KW-0808">Transferase</keyword>
<dbReference type="InterPro" id="IPR051259">
    <property type="entry name" value="rRNA_Methyltransferase"/>
</dbReference>
<dbReference type="InterPro" id="IPR029028">
    <property type="entry name" value="Alpha/beta_knot_MTases"/>
</dbReference>
<accession>A0A165YKE5</accession>
<dbReference type="STRING" id="33936.AZI98_06350"/>
<dbReference type="InterPro" id="IPR001537">
    <property type="entry name" value="SpoU_MeTrfase"/>
</dbReference>
<dbReference type="OrthoDB" id="9794400at2"/>
<gene>
    <name evidence="5" type="ORF">AZI98_06350</name>
</gene>
<dbReference type="GO" id="GO:0008173">
    <property type="term" value="F:RNA methyltransferase activity"/>
    <property type="evidence" value="ECO:0007669"/>
    <property type="project" value="InterPro"/>
</dbReference>
<protein>
    <submittedName>
        <fullName evidence="5">RNA methyltransferase</fullName>
    </submittedName>
</protein>
<reference evidence="5 6" key="1">
    <citation type="submission" date="2016-04" db="EMBL/GenBank/DDBJ databases">
        <title>Draft genome sequence of Aeribacillus pallidus 8m3 from petroleum reservoir.</title>
        <authorList>
            <person name="Poltaraus A.B."/>
            <person name="Nazina T.N."/>
            <person name="Tourova T.P."/>
            <person name="Malakho S.M."/>
            <person name="Korshunova A.V."/>
            <person name="Sokolova D.S."/>
        </authorList>
    </citation>
    <scope>NUCLEOTIDE SEQUENCE [LARGE SCALE GENOMIC DNA]</scope>
    <source>
        <strain evidence="5 6">8m3</strain>
    </source>
</reference>
<dbReference type="GO" id="GO:0006396">
    <property type="term" value="P:RNA processing"/>
    <property type="evidence" value="ECO:0007669"/>
    <property type="project" value="InterPro"/>
</dbReference>
<dbReference type="GO" id="GO:0003723">
    <property type="term" value="F:RNA binding"/>
    <property type="evidence" value="ECO:0007669"/>
    <property type="project" value="InterPro"/>
</dbReference>
<dbReference type="InterPro" id="IPR029064">
    <property type="entry name" value="Ribosomal_eL30-like_sf"/>
</dbReference>
<dbReference type="RefSeq" id="WP_063387426.1">
    <property type="nucleotide sequence ID" value="NZ_LWBR01000013.1"/>
</dbReference>
<evidence type="ECO:0000313" key="6">
    <source>
        <dbReference type="Proteomes" id="UP000076476"/>
    </source>
</evidence>
<evidence type="ECO:0000259" key="4">
    <source>
        <dbReference type="SMART" id="SM00967"/>
    </source>
</evidence>
<dbReference type="SUPFAM" id="SSF55315">
    <property type="entry name" value="L30e-like"/>
    <property type="match status" value="1"/>
</dbReference>
<dbReference type="GO" id="GO:0032259">
    <property type="term" value="P:methylation"/>
    <property type="evidence" value="ECO:0007669"/>
    <property type="project" value="UniProtKB-KW"/>
</dbReference>
<dbReference type="Pfam" id="PF00588">
    <property type="entry name" value="SpoU_methylase"/>
    <property type="match status" value="1"/>
</dbReference>
<dbReference type="EMBL" id="LWBR01000013">
    <property type="protein sequence ID" value="KZN97173.1"/>
    <property type="molecule type" value="Genomic_DNA"/>
</dbReference>
<comment type="caution">
    <text evidence="5">The sequence shown here is derived from an EMBL/GenBank/DDBJ whole genome shotgun (WGS) entry which is preliminary data.</text>
</comment>
<dbReference type="GO" id="GO:0005737">
    <property type="term" value="C:cytoplasm"/>
    <property type="evidence" value="ECO:0007669"/>
    <property type="project" value="UniProtKB-ARBA"/>
</dbReference>
<organism evidence="5 6">
    <name type="scientific">Aeribacillus pallidus</name>
    <dbReference type="NCBI Taxonomy" id="33936"/>
    <lineage>
        <taxon>Bacteria</taxon>
        <taxon>Bacillati</taxon>
        <taxon>Bacillota</taxon>
        <taxon>Bacilli</taxon>
        <taxon>Bacillales</taxon>
        <taxon>Bacillaceae</taxon>
        <taxon>Aeribacillus</taxon>
    </lineage>
</organism>